<accession>A0A8S5Q993</accession>
<dbReference type="EMBL" id="BK015608">
    <property type="protein sequence ID" value="DAE15600.1"/>
    <property type="molecule type" value="Genomic_DNA"/>
</dbReference>
<evidence type="ECO:0000313" key="1">
    <source>
        <dbReference type="EMBL" id="DAE15600.1"/>
    </source>
</evidence>
<name>A0A8S5Q993_9CAUD</name>
<organism evidence="1">
    <name type="scientific">Siphoviridae sp. ctoic9</name>
    <dbReference type="NCBI Taxonomy" id="2825671"/>
    <lineage>
        <taxon>Viruses</taxon>
        <taxon>Duplodnaviria</taxon>
        <taxon>Heunggongvirae</taxon>
        <taxon>Uroviricota</taxon>
        <taxon>Caudoviricetes</taxon>
    </lineage>
</organism>
<protein>
    <submittedName>
        <fullName evidence="1">Uncharacterized protein</fullName>
    </submittedName>
</protein>
<reference evidence="1" key="1">
    <citation type="journal article" date="2021" name="Proc. Natl. Acad. Sci. U.S.A.">
        <title>A Catalog of Tens of Thousands of Viruses from Human Metagenomes Reveals Hidden Associations with Chronic Diseases.</title>
        <authorList>
            <person name="Tisza M.J."/>
            <person name="Buck C.B."/>
        </authorList>
    </citation>
    <scope>NUCLEOTIDE SEQUENCE</scope>
    <source>
        <strain evidence="1">Ctoic9</strain>
    </source>
</reference>
<proteinExistence type="predicted"/>
<sequence length="73" mass="8809">MAQTTDATDFRKLDDYHLNAHIRLHEAFFKCLTERMHPNNRRMRYFRRKADDTMDKLEALRSEKARRKALAKG</sequence>